<evidence type="ECO:0000313" key="12">
    <source>
        <dbReference type="EMBL" id="QDT33406.1"/>
    </source>
</evidence>
<keyword evidence="8" id="KW-0413">Isomerase</keyword>
<dbReference type="Pfam" id="PF00270">
    <property type="entry name" value="DEAD"/>
    <property type="match status" value="1"/>
</dbReference>
<dbReference type="RefSeq" id="WP_145199651.1">
    <property type="nucleotide sequence ID" value="NZ_CP036267.1"/>
</dbReference>
<dbReference type="GO" id="GO:0005524">
    <property type="term" value="F:ATP binding"/>
    <property type="evidence" value="ECO:0007669"/>
    <property type="project" value="UniProtKB-KW"/>
</dbReference>
<accession>A0A517QP52</accession>
<proteinExistence type="predicted"/>
<name>A0A517QP52_9PLAN</name>
<dbReference type="SUPFAM" id="SSF52540">
    <property type="entry name" value="P-loop containing nucleoside triphosphate hydrolases"/>
    <property type="match status" value="1"/>
</dbReference>
<dbReference type="GO" id="GO:0003724">
    <property type="term" value="F:RNA helicase activity"/>
    <property type="evidence" value="ECO:0007669"/>
    <property type="project" value="UniProtKB-EC"/>
</dbReference>
<feature type="domain" description="Helicase ATP-binding" evidence="10">
    <location>
        <begin position="38"/>
        <end position="232"/>
    </location>
</feature>
<keyword evidence="6" id="KW-0238">DNA-binding</keyword>
<dbReference type="PROSITE" id="PS51192">
    <property type="entry name" value="HELICASE_ATP_BIND_1"/>
    <property type="match status" value="1"/>
</dbReference>
<evidence type="ECO:0000259" key="11">
    <source>
        <dbReference type="PROSITE" id="PS51194"/>
    </source>
</evidence>
<sequence length="1518" mass="170830">MSQRSDVNDDALSLFHPVIQDWFRSRFNHPTDPQQEGWPHIASGDHTLIAAPTGSGKTLTAFLAIIDRLFRDAVDGKLEEGLQVVYLSPLRALSNDMERNLTGPLQEIHELALAQGFDVPPIQVGLRTGDTTSYQRSKMVKKPPHILVTTPESLFLLLTGEKSRESLRTVKTVIVDEIHALVRDKRGSHMALSIERLEALVPQPLQRIGLSATQKPISRVAEFLVGDRPPKDAETGIDCQIVDVGHTRDLDLAVEIPPSELSCVCSHEQWAEVNHRIVELINEHRSTLIFVNTRRLAERLTHQLSQILGEEAISSHHGSLSKEHRLSTEQRLKSGELKAVVATASLELGIDVGYIDLVIQIGSPRSIAAFLQRIGRSGHALGLVPRGRLFALTRDELIECLGLIRAVKQGRLDVIPVPEAPLDILAQQIVGEVCNEEWDVDEIFDCFTRASPYRNLLREDFDRVIHILSNGLTEHESRGRALIHHDHVNGIIKTRKASRLIALNNSGAIAEIDSVRVILEDENTVVGSVDEDFAVESSAGDIFLLGNSSWRIQRLRGNDLIVADAHGAPPTIPFWRGEAPGRTIELSEEVSNLRAEIESRLIEIDKSREQIKPSAEELNQEQPQHWKPLVKWLQTETECNDFAAWQIVTYIAAQRAAIGVVPTTRKVVFERFFDESGGMQLVVHAPFGGRINRAWGLAFRKRFCRSFDFELQASADDDGFILSLGPQHSFPIESLFPMMRVDNAQNLLEQALLVVPMFHLRWRWNVTRSLFVARMKNGKKVPPALQRFRTEDLLTAVFPKLTGCQENIVGDHEIPDHPIVKQTMEDCLREALDIDGLVDLLVRVDAEEVTYIARDTREPSPFAYELLNANPYAFLDGGEVQERRARAVSTRRSLNVESVRDLGKLDPEAIRSVVEEVQPLIRNEDELHDALVSRFLIPVNDDETLAATKLCFQSSEHGEFLQSLNNAGRIIKVSRRNTNGEPDFVGWVPVERWPAASLVWKGLKTDCEVNVPSTVKQDWNDVDALVAVLRGLIETSGPVTAVEIASALQLPANQVFASLVALEGEGIVLRGRFLNYDPNIDSESENIEWCHRRLLARIHRRTISGLRKEIEAVEIPVYHKFLARHHGAVAGHRRQGADGVYESISQLQGLDLSSAAWEESLLPLRVEAYVPAWLDELCLTGDIGWGRLDPVTKKRTAGKPMASVTRAVPISLFLREDLPWLTSRSHEPDEESLGDSSVEILELLKSQGALFARDLLQMTNLLPTQLDERLGELVSRGWITADGFAGLRKLTRTQADEKKSRRRSRLHRERKPTVNIGRWTLWNQEDHDISDEEIVEQWAWQLIRRWGVVFRDLVLREPLSPQWWELLRVYRRLEARGEIRGGRFIKGVGGEQFATGEAIRELRTIRDTEGTPELTTISAADPLNLTGILGPGKRIPGLAGNRVAYLDGEIVGWKKGDEHWIAEEIEEQQRTEILYHFGLPIRRSPIESELDAPDKKRKSKKKRRPNRDGSGIPKPFPF</sequence>
<evidence type="ECO:0000313" key="13">
    <source>
        <dbReference type="Proteomes" id="UP000315724"/>
    </source>
</evidence>
<dbReference type="Pfam" id="PF19306">
    <property type="entry name" value="WHD_Lhr"/>
    <property type="match status" value="1"/>
</dbReference>
<dbReference type="CDD" id="cd17922">
    <property type="entry name" value="DEXHc_LHR-like"/>
    <property type="match status" value="1"/>
</dbReference>
<dbReference type="SMART" id="SM00490">
    <property type="entry name" value="HELICc"/>
    <property type="match status" value="1"/>
</dbReference>
<dbReference type="PROSITE" id="PS51194">
    <property type="entry name" value="HELICASE_CTER"/>
    <property type="match status" value="1"/>
</dbReference>
<evidence type="ECO:0000256" key="1">
    <source>
        <dbReference type="ARBA" id="ARBA00022741"/>
    </source>
</evidence>
<dbReference type="InterPro" id="IPR045628">
    <property type="entry name" value="Lhr_WH_dom"/>
</dbReference>
<evidence type="ECO:0000256" key="2">
    <source>
        <dbReference type="ARBA" id="ARBA00022763"/>
    </source>
</evidence>
<protein>
    <submittedName>
        <fullName evidence="12">ATP-dependent RNA helicase RhlE</fullName>
        <ecNumber evidence="12">3.6.4.13</ecNumber>
    </submittedName>
</protein>
<dbReference type="InterPro" id="IPR011545">
    <property type="entry name" value="DEAD/DEAH_box_helicase_dom"/>
</dbReference>
<keyword evidence="1" id="KW-0547">Nucleotide-binding</keyword>
<dbReference type="InterPro" id="IPR001650">
    <property type="entry name" value="Helicase_C-like"/>
</dbReference>
<evidence type="ECO:0000256" key="6">
    <source>
        <dbReference type="ARBA" id="ARBA00023125"/>
    </source>
</evidence>
<dbReference type="EC" id="3.6.4.13" evidence="12"/>
<reference evidence="12 13" key="1">
    <citation type="submission" date="2019-02" db="EMBL/GenBank/DDBJ databases">
        <title>Deep-cultivation of Planctomycetes and their phenomic and genomic characterization uncovers novel biology.</title>
        <authorList>
            <person name="Wiegand S."/>
            <person name="Jogler M."/>
            <person name="Boedeker C."/>
            <person name="Pinto D."/>
            <person name="Vollmers J."/>
            <person name="Rivas-Marin E."/>
            <person name="Kohn T."/>
            <person name="Peeters S.H."/>
            <person name="Heuer A."/>
            <person name="Rast P."/>
            <person name="Oberbeckmann S."/>
            <person name="Bunk B."/>
            <person name="Jeske O."/>
            <person name="Meyerdierks A."/>
            <person name="Storesund J.E."/>
            <person name="Kallscheuer N."/>
            <person name="Luecker S."/>
            <person name="Lage O.M."/>
            <person name="Pohl T."/>
            <person name="Merkel B.J."/>
            <person name="Hornburger P."/>
            <person name="Mueller R.-W."/>
            <person name="Bruemmer F."/>
            <person name="Labrenz M."/>
            <person name="Spormann A.M."/>
            <person name="Op den Camp H."/>
            <person name="Overmann J."/>
            <person name="Amann R."/>
            <person name="Jetten M.S.M."/>
            <person name="Mascher T."/>
            <person name="Medema M.H."/>
            <person name="Devos D.P."/>
            <person name="Kaster A.-K."/>
            <person name="Ovreas L."/>
            <person name="Rohde M."/>
            <person name="Galperin M.Y."/>
            <person name="Jogler C."/>
        </authorList>
    </citation>
    <scope>NUCLEOTIDE SEQUENCE [LARGE SCALE GENOMIC DNA]</scope>
    <source>
        <strain evidence="12 13">Mal48</strain>
    </source>
</reference>
<organism evidence="12 13">
    <name type="scientific">Thalassoglobus polymorphus</name>
    <dbReference type="NCBI Taxonomy" id="2527994"/>
    <lineage>
        <taxon>Bacteria</taxon>
        <taxon>Pseudomonadati</taxon>
        <taxon>Planctomycetota</taxon>
        <taxon>Planctomycetia</taxon>
        <taxon>Planctomycetales</taxon>
        <taxon>Planctomycetaceae</taxon>
        <taxon>Thalassoglobus</taxon>
    </lineage>
</organism>
<dbReference type="Gene3D" id="3.40.50.300">
    <property type="entry name" value="P-loop containing nucleotide triphosphate hydrolases"/>
    <property type="match status" value="2"/>
</dbReference>
<evidence type="ECO:0000256" key="9">
    <source>
        <dbReference type="SAM" id="MobiDB-lite"/>
    </source>
</evidence>
<dbReference type="Pfam" id="PF23234">
    <property type="entry name" value="WHD_4th_Lhr"/>
    <property type="match status" value="1"/>
</dbReference>
<dbReference type="InterPro" id="IPR055368">
    <property type="entry name" value="WH3_Lhr"/>
</dbReference>
<dbReference type="Pfam" id="PF00271">
    <property type="entry name" value="Helicase_C"/>
    <property type="match status" value="1"/>
</dbReference>
<dbReference type="Proteomes" id="UP000315724">
    <property type="component" value="Chromosome"/>
</dbReference>
<keyword evidence="4 12" id="KW-0347">Helicase</keyword>
<dbReference type="GO" id="GO:0006281">
    <property type="term" value="P:DNA repair"/>
    <property type="evidence" value="ECO:0007669"/>
    <property type="project" value="UniProtKB-KW"/>
</dbReference>
<gene>
    <name evidence="12" type="primary">rhlE_2</name>
    <name evidence="12" type="ORF">Mal48_26590</name>
</gene>
<dbReference type="Pfam" id="PF23235">
    <property type="entry name" value="WHD_3rd_Lhr"/>
    <property type="match status" value="1"/>
</dbReference>
<feature type="domain" description="Helicase C-terminal" evidence="11">
    <location>
        <begin position="272"/>
        <end position="423"/>
    </location>
</feature>
<dbReference type="InterPro" id="IPR014001">
    <property type="entry name" value="Helicase_ATP-bd"/>
</dbReference>
<evidence type="ECO:0000256" key="4">
    <source>
        <dbReference type="ARBA" id="ARBA00022806"/>
    </source>
</evidence>
<dbReference type="GO" id="GO:0016887">
    <property type="term" value="F:ATP hydrolysis activity"/>
    <property type="evidence" value="ECO:0007669"/>
    <property type="project" value="TreeGrafter"/>
</dbReference>
<evidence type="ECO:0000256" key="8">
    <source>
        <dbReference type="ARBA" id="ARBA00023235"/>
    </source>
</evidence>
<dbReference type="GO" id="GO:0003677">
    <property type="term" value="F:DNA binding"/>
    <property type="evidence" value="ECO:0007669"/>
    <property type="project" value="UniProtKB-KW"/>
</dbReference>
<keyword evidence="7" id="KW-0234">DNA repair</keyword>
<dbReference type="InterPro" id="IPR052511">
    <property type="entry name" value="ATP-dep_Helicase"/>
</dbReference>
<feature type="compositionally biased region" description="Basic residues" evidence="9">
    <location>
        <begin position="1495"/>
        <end position="1505"/>
    </location>
</feature>
<dbReference type="EMBL" id="CP036267">
    <property type="protein sequence ID" value="QDT33406.1"/>
    <property type="molecule type" value="Genomic_DNA"/>
</dbReference>
<dbReference type="InterPro" id="IPR013701">
    <property type="entry name" value="Lhr-like_DEAD/DEAH_assoc"/>
</dbReference>
<keyword evidence="2" id="KW-0227">DNA damage</keyword>
<dbReference type="OrthoDB" id="9774462at2"/>
<dbReference type="InterPro" id="IPR027417">
    <property type="entry name" value="P-loop_NTPase"/>
</dbReference>
<evidence type="ECO:0000259" key="10">
    <source>
        <dbReference type="PROSITE" id="PS51192"/>
    </source>
</evidence>
<keyword evidence="5" id="KW-0067">ATP-binding</keyword>
<evidence type="ECO:0000256" key="5">
    <source>
        <dbReference type="ARBA" id="ARBA00022840"/>
    </source>
</evidence>
<dbReference type="SMART" id="SM00487">
    <property type="entry name" value="DEXDc"/>
    <property type="match status" value="1"/>
</dbReference>
<feature type="region of interest" description="Disordered" evidence="9">
    <location>
        <begin position="1486"/>
        <end position="1518"/>
    </location>
</feature>
<keyword evidence="13" id="KW-1185">Reference proteome</keyword>
<dbReference type="PANTHER" id="PTHR47962:SF5">
    <property type="entry name" value="ATP-DEPENDENT HELICASE LHR-RELATED"/>
    <property type="match status" value="1"/>
</dbReference>
<dbReference type="InterPro" id="IPR003593">
    <property type="entry name" value="AAA+_ATPase"/>
</dbReference>
<evidence type="ECO:0000256" key="3">
    <source>
        <dbReference type="ARBA" id="ARBA00022801"/>
    </source>
</evidence>
<dbReference type="KEGG" id="tpol:Mal48_26590"/>
<dbReference type="InterPro" id="IPR055367">
    <property type="entry name" value="WH4_Lhr"/>
</dbReference>
<dbReference type="Pfam" id="PF08494">
    <property type="entry name" value="DEAD_assoc"/>
    <property type="match status" value="1"/>
</dbReference>
<dbReference type="SMART" id="SM00382">
    <property type="entry name" value="AAA"/>
    <property type="match status" value="1"/>
</dbReference>
<dbReference type="CDD" id="cd18796">
    <property type="entry name" value="SF2_C_LHR"/>
    <property type="match status" value="1"/>
</dbReference>
<keyword evidence="3 12" id="KW-0378">Hydrolase</keyword>
<evidence type="ECO:0000256" key="7">
    <source>
        <dbReference type="ARBA" id="ARBA00023204"/>
    </source>
</evidence>
<dbReference type="PANTHER" id="PTHR47962">
    <property type="entry name" value="ATP-DEPENDENT HELICASE LHR-RELATED-RELATED"/>
    <property type="match status" value="1"/>
</dbReference>